<sequence length="168" mass="19177">MTKLNRKGAVGALLDVYEQTLEDFRAVIGEIPDEALTIVVDPHTTDENCRSVQRILAHVVHAGYGYATSIHNQRGAHVSRPEKTCHTTLRAYQEELTDMFAYTVRVFEGLPDHALRQVEEAQKIRTGWKQTYDIEQLTEHAIVHLLRHGRQLERIKRDQLAGVVPRTT</sequence>
<organism evidence="3 4">
    <name type="scientific">Catalinimonas alkaloidigena</name>
    <dbReference type="NCBI Taxonomy" id="1075417"/>
    <lineage>
        <taxon>Bacteria</taxon>
        <taxon>Pseudomonadati</taxon>
        <taxon>Bacteroidota</taxon>
        <taxon>Cytophagia</taxon>
        <taxon>Cytophagales</taxon>
        <taxon>Catalimonadaceae</taxon>
        <taxon>Catalinimonas</taxon>
    </lineage>
</organism>
<dbReference type="InterPro" id="IPR007837">
    <property type="entry name" value="DinB"/>
</dbReference>
<gene>
    <name evidence="3" type="ORF">SAMN05421823_11176</name>
</gene>
<comment type="similarity">
    <text evidence="1">Belongs to the DinB family.</text>
</comment>
<dbReference type="GO" id="GO:0046872">
    <property type="term" value="F:metal ion binding"/>
    <property type="evidence" value="ECO:0007669"/>
    <property type="project" value="UniProtKB-KW"/>
</dbReference>
<name>A0A1G9R8S8_9BACT</name>
<evidence type="ECO:0000256" key="1">
    <source>
        <dbReference type="ARBA" id="ARBA00008635"/>
    </source>
</evidence>
<evidence type="ECO:0000313" key="3">
    <source>
        <dbReference type="EMBL" id="SDM19648.1"/>
    </source>
</evidence>
<dbReference type="InterPro" id="IPR034660">
    <property type="entry name" value="DinB/YfiT-like"/>
</dbReference>
<keyword evidence="2" id="KW-0479">Metal-binding</keyword>
<dbReference type="RefSeq" id="WP_089686593.1">
    <property type="nucleotide sequence ID" value="NZ_FNFO01000011.1"/>
</dbReference>
<dbReference type="SUPFAM" id="SSF109854">
    <property type="entry name" value="DinB/YfiT-like putative metalloenzymes"/>
    <property type="match status" value="1"/>
</dbReference>
<reference evidence="3 4" key="1">
    <citation type="submission" date="2016-10" db="EMBL/GenBank/DDBJ databases">
        <authorList>
            <person name="de Groot N.N."/>
        </authorList>
    </citation>
    <scope>NUCLEOTIDE SEQUENCE [LARGE SCALE GENOMIC DNA]</scope>
    <source>
        <strain evidence="3 4">DSM 25186</strain>
    </source>
</reference>
<evidence type="ECO:0000256" key="2">
    <source>
        <dbReference type="ARBA" id="ARBA00022723"/>
    </source>
</evidence>
<dbReference type="Proteomes" id="UP000198510">
    <property type="component" value="Unassembled WGS sequence"/>
</dbReference>
<evidence type="ECO:0000313" key="4">
    <source>
        <dbReference type="Proteomes" id="UP000198510"/>
    </source>
</evidence>
<dbReference type="STRING" id="1075417.SAMN05421823_11176"/>
<dbReference type="AlphaFoldDB" id="A0A1G9R8S8"/>
<accession>A0A1G9R8S8</accession>
<dbReference type="Gene3D" id="1.20.120.450">
    <property type="entry name" value="dinb family like domain"/>
    <property type="match status" value="1"/>
</dbReference>
<dbReference type="OrthoDB" id="982141at2"/>
<keyword evidence="4" id="KW-1185">Reference proteome</keyword>
<protein>
    <submittedName>
        <fullName evidence="3">DinB family protein</fullName>
    </submittedName>
</protein>
<proteinExistence type="inferred from homology"/>
<dbReference type="EMBL" id="FNFO01000011">
    <property type="protein sequence ID" value="SDM19648.1"/>
    <property type="molecule type" value="Genomic_DNA"/>
</dbReference>
<dbReference type="Pfam" id="PF05163">
    <property type="entry name" value="DinB"/>
    <property type="match status" value="1"/>
</dbReference>